<evidence type="ECO:0000313" key="4">
    <source>
        <dbReference type="Proteomes" id="UP001331515"/>
    </source>
</evidence>
<keyword evidence="2" id="KW-0732">Signal</keyword>
<dbReference type="Proteomes" id="UP001331515">
    <property type="component" value="Unassembled WGS sequence"/>
</dbReference>
<proteinExistence type="predicted"/>
<feature type="signal peptide" evidence="2">
    <location>
        <begin position="1"/>
        <end position="27"/>
    </location>
</feature>
<organism evidence="3 4">
    <name type="scientific">Champsocephalus gunnari</name>
    <name type="common">Mackerel icefish</name>
    <dbReference type="NCBI Taxonomy" id="52237"/>
    <lineage>
        <taxon>Eukaryota</taxon>
        <taxon>Metazoa</taxon>
        <taxon>Chordata</taxon>
        <taxon>Craniata</taxon>
        <taxon>Vertebrata</taxon>
        <taxon>Euteleostomi</taxon>
        <taxon>Actinopterygii</taxon>
        <taxon>Neopterygii</taxon>
        <taxon>Teleostei</taxon>
        <taxon>Neoteleostei</taxon>
        <taxon>Acanthomorphata</taxon>
        <taxon>Eupercaria</taxon>
        <taxon>Perciformes</taxon>
        <taxon>Notothenioidei</taxon>
        <taxon>Channichthyidae</taxon>
        <taxon>Champsocephalus</taxon>
    </lineage>
</organism>
<evidence type="ECO:0000313" key="3">
    <source>
        <dbReference type="EMBL" id="KAK5929807.1"/>
    </source>
</evidence>
<reference evidence="3 4" key="1">
    <citation type="journal article" date="2023" name="Mol. Biol. Evol.">
        <title>Genomics of Secondarily Temperate Adaptation in the Only Non-Antarctic Icefish.</title>
        <authorList>
            <person name="Rivera-Colon A.G."/>
            <person name="Rayamajhi N."/>
            <person name="Minhas B.F."/>
            <person name="Madrigal G."/>
            <person name="Bilyk K.T."/>
            <person name="Yoon V."/>
            <person name="Hune M."/>
            <person name="Gregory S."/>
            <person name="Cheng C.H.C."/>
            <person name="Catchen J.M."/>
        </authorList>
    </citation>
    <scope>NUCLEOTIDE SEQUENCE [LARGE SCALE GENOMIC DNA]</scope>
    <source>
        <tissue evidence="3">White muscle</tissue>
    </source>
</reference>
<dbReference type="EMBL" id="JAURVH010001517">
    <property type="protein sequence ID" value="KAK5929807.1"/>
    <property type="molecule type" value="Genomic_DNA"/>
</dbReference>
<evidence type="ECO:0000256" key="1">
    <source>
        <dbReference type="SAM" id="MobiDB-lite"/>
    </source>
</evidence>
<gene>
    <name evidence="3" type="ORF">CgunFtcFv8_011009</name>
</gene>
<feature type="chain" id="PRO_5042987166" evidence="2">
    <location>
        <begin position="28"/>
        <end position="116"/>
    </location>
</feature>
<accession>A0AAN8DW53</accession>
<comment type="caution">
    <text evidence="3">The sequence shown here is derived from an EMBL/GenBank/DDBJ whole genome shotgun (WGS) entry which is preliminary data.</text>
</comment>
<protein>
    <submittedName>
        <fullName evidence="3">Uncharacterized protein</fullName>
    </submittedName>
</protein>
<keyword evidence="4" id="KW-1185">Reference proteome</keyword>
<name>A0AAN8DW53_CHAGU</name>
<sequence length="116" mass="13248">MTQQPHNRLSLWIQLLVNSMVTRLVRALSYIKRDLGCVSMKHNKEMSAQTEEETGLPCGVTDRQMVLERHKQGDESKEERRPVPGGCLASNTTLPKLDKEMKWALPSPRYNTINSL</sequence>
<evidence type="ECO:0000256" key="2">
    <source>
        <dbReference type="SAM" id="SignalP"/>
    </source>
</evidence>
<feature type="region of interest" description="Disordered" evidence="1">
    <location>
        <begin position="69"/>
        <end position="92"/>
    </location>
</feature>
<dbReference type="AlphaFoldDB" id="A0AAN8DW53"/>
<feature type="compositionally biased region" description="Basic and acidic residues" evidence="1">
    <location>
        <begin position="69"/>
        <end position="82"/>
    </location>
</feature>